<dbReference type="GO" id="GO:0052717">
    <property type="term" value="F:tRNA-specific adenosine-34 deaminase activity"/>
    <property type="evidence" value="ECO:0007669"/>
    <property type="project" value="UniProtKB-EC"/>
</dbReference>
<dbReference type="OrthoDB" id="408702at2759"/>
<dbReference type="PANTHER" id="PTHR11079:SF179">
    <property type="entry name" value="TRNA(ADENINE(34)) DEAMINASE, CHLOROPLASTIC"/>
    <property type="match status" value="1"/>
</dbReference>
<dbReference type="Gene3D" id="3.40.140.10">
    <property type="entry name" value="Cytidine Deaminase, domain 2"/>
    <property type="match status" value="1"/>
</dbReference>
<dbReference type="AlphaFoldDB" id="A0A9P9AE63"/>
<name>A0A9P9AE63_9PEZI</name>
<proteinExistence type="predicted"/>
<dbReference type="InterPro" id="IPR016193">
    <property type="entry name" value="Cytidine_deaminase-like"/>
</dbReference>
<dbReference type="Pfam" id="PF00383">
    <property type="entry name" value="dCMP_cyt_deam_1"/>
    <property type="match status" value="1"/>
</dbReference>
<dbReference type="CDD" id="cd01285">
    <property type="entry name" value="nucleoside_deaminase"/>
    <property type="match status" value="1"/>
</dbReference>
<dbReference type="Proteomes" id="UP000770015">
    <property type="component" value="Unassembled WGS sequence"/>
</dbReference>
<evidence type="ECO:0000313" key="3">
    <source>
        <dbReference type="Proteomes" id="UP000770015"/>
    </source>
</evidence>
<comment type="caution">
    <text evidence="2">The sequence shown here is derived from an EMBL/GenBank/DDBJ whole genome shotgun (WGS) entry which is preliminary data.</text>
</comment>
<evidence type="ECO:0000259" key="1">
    <source>
        <dbReference type="PROSITE" id="PS51747"/>
    </source>
</evidence>
<protein>
    <submittedName>
        <fullName evidence="2">CMP/dCMP deaminase</fullName>
    </submittedName>
</protein>
<dbReference type="EMBL" id="JAGSXJ010000007">
    <property type="protein sequence ID" value="KAH6689496.1"/>
    <property type="molecule type" value="Genomic_DNA"/>
</dbReference>
<evidence type="ECO:0000313" key="2">
    <source>
        <dbReference type="EMBL" id="KAH6689496.1"/>
    </source>
</evidence>
<feature type="domain" description="CMP/dCMP-type deaminase" evidence="1">
    <location>
        <begin position="4"/>
        <end position="125"/>
    </location>
</feature>
<gene>
    <name evidence="2" type="ORF">F5X68DRAFT_274653</name>
</gene>
<dbReference type="SUPFAM" id="SSF53927">
    <property type="entry name" value="Cytidine deaminase-like"/>
    <property type="match status" value="1"/>
</dbReference>
<sequence length="162" mass="18013">MSERPDIHHLRLSVKLAEEALLAGDDPFGSVLVDDATGKVLHQDRNRVNTGNDATYHPEIELARWAQKNLSPEARRATTVYTSGEHCAMCTMAHAYCGLGRIVFVSSSEQYRSWREEFGASRSRVAPLGIRDVAPDIVVEGPIAGLDEEVKDLQRRRLTGEK</sequence>
<organism evidence="2 3">
    <name type="scientific">Plectosphaerella plurivora</name>
    <dbReference type="NCBI Taxonomy" id="936078"/>
    <lineage>
        <taxon>Eukaryota</taxon>
        <taxon>Fungi</taxon>
        <taxon>Dikarya</taxon>
        <taxon>Ascomycota</taxon>
        <taxon>Pezizomycotina</taxon>
        <taxon>Sordariomycetes</taxon>
        <taxon>Hypocreomycetidae</taxon>
        <taxon>Glomerellales</taxon>
        <taxon>Plectosphaerellaceae</taxon>
        <taxon>Plectosphaerella</taxon>
    </lineage>
</organism>
<dbReference type="InterPro" id="IPR002125">
    <property type="entry name" value="CMP_dCMP_dom"/>
</dbReference>
<reference evidence="2" key="1">
    <citation type="journal article" date="2021" name="Nat. Commun.">
        <title>Genetic determinants of endophytism in the Arabidopsis root mycobiome.</title>
        <authorList>
            <person name="Mesny F."/>
            <person name="Miyauchi S."/>
            <person name="Thiergart T."/>
            <person name="Pickel B."/>
            <person name="Atanasova L."/>
            <person name="Karlsson M."/>
            <person name="Huettel B."/>
            <person name="Barry K.W."/>
            <person name="Haridas S."/>
            <person name="Chen C."/>
            <person name="Bauer D."/>
            <person name="Andreopoulos W."/>
            <person name="Pangilinan J."/>
            <person name="LaButti K."/>
            <person name="Riley R."/>
            <person name="Lipzen A."/>
            <person name="Clum A."/>
            <person name="Drula E."/>
            <person name="Henrissat B."/>
            <person name="Kohler A."/>
            <person name="Grigoriev I.V."/>
            <person name="Martin F.M."/>
            <person name="Hacquard S."/>
        </authorList>
    </citation>
    <scope>NUCLEOTIDE SEQUENCE</scope>
    <source>
        <strain evidence="2">MPI-SDFR-AT-0117</strain>
    </source>
</reference>
<dbReference type="GO" id="GO:0002100">
    <property type="term" value="P:tRNA wobble adenosine to inosine editing"/>
    <property type="evidence" value="ECO:0007669"/>
    <property type="project" value="InterPro"/>
</dbReference>
<dbReference type="PANTHER" id="PTHR11079">
    <property type="entry name" value="CYTOSINE DEAMINASE FAMILY MEMBER"/>
    <property type="match status" value="1"/>
</dbReference>
<keyword evidence="3" id="KW-1185">Reference proteome</keyword>
<dbReference type="GO" id="GO:0046872">
    <property type="term" value="F:metal ion binding"/>
    <property type="evidence" value="ECO:0007669"/>
    <property type="project" value="UniProtKB-KW"/>
</dbReference>
<accession>A0A9P9AE63</accession>
<dbReference type="PROSITE" id="PS51747">
    <property type="entry name" value="CYT_DCMP_DEAMINASES_2"/>
    <property type="match status" value="1"/>
</dbReference>